<name>A0ACB7UP66_DIOAL</name>
<evidence type="ECO:0000313" key="1">
    <source>
        <dbReference type="EMBL" id="KAH7662231.1"/>
    </source>
</evidence>
<accession>A0ACB7UP66</accession>
<dbReference type="EMBL" id="CM037025">
    <property type="protein sequence ID" value="KAH7662231.1"/>
    <property type="molecule type" value="Genomic_DNA"/>
</dbReference>
<sequence length="129" mass="12361">MSHHIKITALVVLVLAMALSIHADESAPAPESTAPISSPPAPPADADQPAPAPESTAPISSPPAPPADAVSPSSDGASADAGASVGISPSPGASEVAFTGDDIFSASWRPGACAGAGALVAAVIAIYAM</sequence>
<reference evidence="2" key="1">
    <citation type="journal article" date="2022" name="Nat. Commun.">
        <title>Chromosome evolution and the genetic basis of agronomically important traits in greater yam.</title>
        <authorList>
            <person name="Bredeson J.V."/>
            <person name="Lyons J.B."/>
            <person name="Oniyinde I.O."/>
            <person name="Okereke N.R."/>
            <person name="Kolade O."/>
            <person name="Nnabue I."/>
            <person name="Nwadili C.O."/>
            <person name="Hribova E."/>
            <person name="Parker M."/>
            <person name="Nwogha J."/>
            <person name="Shu S."/>
            <person name="Carlson J."/>
            <person name="Kariba R."/>
            <person name="Muthemba S."/>
            <person name="Knop K."/>
            <person name="Barton G.J."/>
            <person name="Sherwood A.V."/>
            <person name="Lopez-Montes A."/>
            <person name="Asiedu R."/>
            <person name="Jamnadass R."/>
            <person name="Muchugi A."/>
            <person name="Goodstein D."/>
            <person name="Egesi C.N."/>
            <person name="Featherston J."/>
            <person name="Asfaw A."/>
            <person name="Simpson G.G."/>
            <person name="Dolezel J."/>
            <person name="Hendre P.S."/>
            <person name="Van Deynze A."/>
            <person name="Kumar P.L."/>
            <person name="Obidiegwu J.E."/>
            <person name="Bhattacharjee R."/>
            <person name="Rokhsar D.S."/>
        </authorList>
    </citation>
    <scope>NUCLEOTIDE SEQUENCE [LARGE SCALE GENOMIC DNA]</scope>
    <source>
        <strain evidence="2">cv. TDa95/00328</strain>
    </source>
</reference>
<proteinExistence type="predicted"/>
<evidence type="ECO:0000313" key="2">
    <source>
        <dbReference type="Proteomes" id="UP000827976"/>
    </source>
</evidence>
<dbReference type="Proteomes" id="UP000827976">
    <property type="component" value="Chromosome 15"/>
</dbReference>
<protein>
    <submittedName>
        <fullName evidence="1">Uncharacterized protein</fullName>
    </submittedName>
</protein>
<gene>
    <name evidence="1" type="ORF">IHE45_15G119400</name>
</gene>
<keyword evidence="2" id="KW-1185">Reference proteome</keyword>
<organism evidence="1 2">
    <name type="scientific">Dioscorea alata</name>
    <name type="common">Purple yam</name>
    <dbReference type="NCBI Taxonomy" id="55571"/>
    <lineage>
        <taxon>Eukaryota</taxon>
        <taxon>Viridiplantae</taxon>
        <taxon>Streptophyta</taxon>
        <taxon>Embryophyta</taxon>
        <taxon>Tracheophyta</taxon>
        <taxon>Spermatophyta</taxon>
        <taxon>Magnoliopsida</taxon>
        <taxon>Liliopsida</taxon>
        <taxon>Dioscoreales</taxon>
        <taxon>Dioscoreaceae</taxon>
        <taxon>Dioscorea</taxon>
    </lineage>
</organism>
<comment type="caution">
    <text evidence="1">The sequence shown here is derived from an EMBL/GenBank/DDBJ whole genome shotgun (WGS) entry which is preliminary data.</text>
</comment>